<accession>A0A4C1XQK0</accession>
<keyword evidence="2" id="KW-1185">Reference proteome</keyword>
<organism evidence="1 2">
    <name type="scientific">Eumeta variegata</name>
    <name type="common">Bagworm moth</name>
    <name type="synonym">Eumeta japonica</name>
    <dbReference type="NCBI Taxonomy" id="151549"/>
    <lineage>
        <taxon>Eukaryota</taxon>
        <taxon>Metazoa</taxon>
        <taxon>Ecdysozoa</taxon>
        <taxon>Arthropoda</taxon>
        <taxon>Hexapoda</taxon>
        <taxon>Insecta</taxon>
        <taxon>Pterygota</taxon>
        <taxon>Neoptera</taxon>
        <taxon>Endopterygota</taxon>
        <taxon>Lepidoptera</taxon>
        <taxon>Glossata</taxon>
        <taxon>Ditrysia</taxon>
        <taxon>Tineoidea</taxon>
        <taxon>Psychidae</taxon>
        <taxon>Oiketicinae</taxon>
        <taxon>Eumeta</taxon>
    </lineage>
</organism>
<dbReference type="EMBL" id="BGZK01000897">
    <property type="protein sequence ID" value="GBP64449.1"/>
    <property type="molecule type" value="Genomic_DNA"/>
</dbReference>
<gene>
    <name evidence="1" type="ORF">EVAR_19901_1</name>
</gene>
<name>A0A4C1XQK0_EUMVA</name>
<dbReference type="AlphaFoldDB" id="A0A4C1XQK0"/>
<sequence length="187" mass="21221">MCEHFGLENSTKLQERLESRSLCQFCSRSRSCYRRQFWFIVRLDPGPASATAVLLPIVILLGHGYPLCDAPAATEEYRICPGRGRSVRAERVRPKTNTSTLSTRILAQLTNRFTFRTHTPSYENERHYSNKKKTGQVHVGPRAVWSSVVVHHSITNLNEAVATMHLLIKFIVLRLITSENGPTPDEC</sequence>
<reference evidence="1 2" key="1">
    <citation type="journal article" date="2019" name="Commun. Biol.">
        <title>The bagworm genome reveals a unique fibroin gene that provides high tensile strength.</title>
        <authorList>
            <person name="Kono N."/>
            <person name="Nakamura H."/>
            <person name="Ohtoshi R."/>
            <person name="Tomita M."/>
            <person name="Numata K."/>
            <person name="Arakawa K."/>
        </authorList>
    </citation>
    <scope>NUCLEOTIDE SEQUENCE [LARGE SCALE GENOMIC DNA]</scope>
</reference>
<proteinExistence type="predicted"/>
<protein>
    <submittedName>
        <fullName evidence="1">Uncharacterized protein</fullName>
    </submittedName>
</protein>
<evidence type="ECO:0000313" key="1">
    <source>
        <dbReference type="EMBL" id="GBP64449.1"/>
    </source>
</evidence>
<dbReference type="Proteomes" id="UP000299102">
    <property type="component" value="Unassembled WGS sequence"/>
</dbReference>
<evidence type="ECO:0000313" key="2">
    <source>
        <dbReference type="Proteomes" id="UP000299102"/>
    </source>
</evidence>
<comment type="caution">
    <text evidence="1">The sequence shown here is derived from an EMBL/GenBank/DDBJ whole genome shotgun (WGS) entry which is preliminary data.</text>
</comment>